<dbReference type="NCBIfam" id="TIGR00639">
    <property type="entry name" value="PurN"/>
    <property type="match status" value="1"/>
</dbReference>
<accession>A0A0R0DA52</accession>
<dbReference type="PROSITE" id="PS00373">
    <property type="entry name" value="GART"/>
    <property type="match status" value="1"/>
</dbReference>
<comment type="function">
    <text evidence="6">Catalyzes the transfer of a formyl group from 10-formyltetrahydrofolate to 5-phospho-ribosyl-glycinamide (GAR), producing 5-phospho-ribosyl-N-formylglycinamide (FGAR) and tetrahydrofolate.</text>
</comment>
<dbReference type="InterPro" id="IPR004607">
    <property type="entry name" value="GART"/>
</dbReference>
<dbReference type="STRING" id="336566.ABB30_02000"/>
<comment type="similarity">
    <text evidence="4 6">Belongs to the GART family.</text>
</comment>
<dbReference type="GO" id="GO:0005829">
    <property type="term" value="C:cytosol"/>
    <property type="evidence" value="ECO:0007669"/>
    <property type="project" value="TreeGrafter"/>
</dbReference>
<dbReference type="Gene3D" id="3.40.50.170">
    <property type="entry name" value="Formyl transferase, N-terminal domain"/>
    <property type="match status" value="1"/>
</dbReference>
<dbReference type="InterPro" id="IPR036477">
    <property type="entry name" value="Formyl_transf_N_sf"/>
</dbReference>
<evidence type="ECO:0000256" key="2">
    <source>
        <dbReference type="ARBA" id="ARBA00022679"/>
    </source>
</evidence>
<dbReference type="GO" id="GO:0004644">
    <property type="term" value="F:phosphoribosylglycinamide formyltransferase activity"/>
    <property type="evidence" value="ECO:0007669"/>
    <property type="project" value="UniProtKB-UniRule"/>
</dbReference>
<reference evidence="8 9" key="1">
    <citation type="submission" date="2015-05" db="EMBL/GenBank/DDBJ databases">
        <title>Genome sequencing and analysis of members of genus Stenotrophomonas.</title>
        <authorList>
            <person name="Patil P.P."/>
            <person name="Midha S."/>
            <person name="Patil P.B."/>
        </authorList>
    </citation>
    <scope>NUCLEOTIDE SEQUENCE [LARGE SCALE GENOMIC DNA]</scope>
    <source>
        <strain evidence="8 9">DSM 24757</strain>
    </source>
</reference>
<dbReference type="AlphaFoldDB" id="A0A0R0DA52"/>
<name>A0A0R0DA52_9GAMM</name>
<proteinExistence type="inferred from homology"/>
<protein>
    <recommendedName>
        <fullName evidence="6">Phosphoribosylglycinamide formyltransferase</fullName>
        <ecNumber evidence="6">2.1.2.2</ecNumber>
    </recommendedName>
    <alternativeName>
        <fullName evidence="6">5'-phosphoribosylglycinamide transformylase</fullName>
    </alternativeName>
    <alternativeName>
        <fullName evidence="6">GAR transformylase</fullName>
        <shortName evidence="6">GART</shortName>
    </alternativeName>
</protein>
<gene>
    <name evidence="6" type="primary">purN</name>
    <name evidence="8" type="ORF">ABB30_02000</name>
</gene>
<evidence type="ECO:0000313" key="9">
    <source>
        <dbReference type="Proteomes" id="UP000050956"/>
    </source>
</evidence>
<evidence type="ECO:0000256" key="4">
    <source>
        <dbReference type="ARBA" id="ARBA00038440"/>
    </source>
</evidence>
<dbReference type="Pfam" id="PF00551">
    <property type="entry name" value="Formyl_trans_N"/>
    <property type="match status" value="1"/>
</dbReference>
<organism evidence="8 9">
    <name type="scientific">Stenotrophomonas ginsengisoli</name>
    <dbReference type="NCBI Taxonomy" id="336566"/>
    <lineage>
        <taxon>Bacteria</taxon>
        <taxon>Pseudomonadati</taxon>
        <taxon>Pseudomonadota</taxon>
        <taxon>Gammaproteobacteria</taxon>
        <taxon>Lysobacterales</taxon>
        <taxon>Lysobacteraceae</taxon>
        <taxon>Stenotrophomonas</taxon>
    </lineage>
</organism>
<dbReference type="PANTHER" id="PTHR43369:SF2">
    <property type="entry name" value="PHOSPHORIBOSYLGLYCINAMIDE FORMYLTRANSFERASE"/>
    <property type="match status" value="1"/>
</dbReference>
<feature type="binding site" evidence="6">
    <location>
        <position position="106"/>
    </location>
    <ligand>
        <name>(6R)-10-formyltetrahydrofolate</name>
        <dbReference type="ChEBI" id="CHEBI:195366"/>
    </ligand>
</feature>
<dbReference type="PATRIC" id="fig|336566.3.peg.2768"/>
<evidence type="ECO:0000259" key="7">
    <source>
        <dbReference type="Pfam" id="PF00551"/>
    </source>
</evidence>
<evidence type="ECO:0000313" key="8">
    <source>
        <dbReference type="EMBL" id="KRG79196.1"/>
    </source>
</evidence>
<comment type="catalytic activity">
    <reaction evidence="5 6">
        <text>N(1)-(5-phospho-beta-D-ribosyl)glycinamide + (6R)-10-formyltetrahydrofolate = N(2)-formyl-N(1)-(5-phospho-beta-D-ribosyl)glycinamide + (6S)-5,6,7,8-tetrahydrofolate + H(+)</text>
        <dbReference type="Rhea" id="RHEA:15053"/>
        <dbReference type="ChEBI" id="CHEBI:15378"/>
        <dbReference type="ChEBI" id="CHEBI:57453"/>
        <dbReference type="ChEBI" id="CHEBI:143788"/>
        <dbReference type="ChEBI" id="CHEBI:147286"/>
        <dbReference type="ChEBI" id="CHEBI:195366"/>
        <dbReference type="EC" id="2.1.2.2"/>
    </reaction>
</comment>
<dbReference type="InterPro" id="IPR001555">
    <property type="entry name" value="GART_AS"/>
</dbReference>
<sequence length="217" mass="22787">MSARIAVLASGRGSNLQAVLDAIAAGRLDAQVVGVFSDKPDAAALQRVAAPLRWSARPRDFASRSDYEQALGDAIAATAPDWILCAGYMRILGAGIVQRFAGRMINIHPSLLPRHKGLHTHQQAIDAGDAEHGASVHLVTAELDAGAVIAQSRVPVLPGDDAAVLAERVLAIEHPLLVACLQLLCSGRLAEQDGKLQLDGHTLFSPLTLDSAGRHGI</sequence>
<keyword evidence="2 6" id="KW-0808">Transferase</keyword>
<dbReference type="PANTHER" id="PTHR43369">
    <property type="entry name" value="PHOSPHORIBOSYLGLYCINAMIDE FORMYLTRANSFERASE"/>
    <property type="match status" value="1"/>
</dbReference>
<dbReference type="InterPro" id="IPR002376">
    <property type="entry name" value="Formyl_transf_N"/>
</dbReference>
<feature type="active site" description="Proton donor" evidence="6">
    <location>
        <position position="108"/>
    </location>
</feature>
<dbReference type="SUPFAM" id="SSF53328">
    <property type="entry name" value="Formyltransferase"/>
    <property type="match status" value="1"/>
</dbReference>
<feature type="domain" description="Formyl transferase N-terminal" evidence="7">
    <location>
        <begin position="4"/>
        <end position="179"/>
    </location>
</feature>
<dbReference type="EMBL" id="LDJM01000006">
    <property type="protein sequence ID" value="KRG79196.1"/>
    <property type="molecule type" value="Genomic_DNA"/>
</dbReference>
<evidence type="ECO:0000256" key="3">
    <source>
        <dbReference type="ARBA" id="ARBA00022755"/>
    </source>
</evidence>
<feature type="binding site" evidence="6">
    <location>
        <position position="64"/>
    </location>
    <ligand>
        <name>(6R)-10-formyltetrahydrofolate</name>
        <dbReference type="ChEBI" id="CHEBI:195366"/>
    </ligand>
</feature>
<dbReference type="EC" id="2.1.2.2" evidence="6"/>
<dbReference type="HAMAP" id="MF_01930">
    <property type="entry name" value="PurN"/>
    <property type="match status" value="1"/>
</dbReference>
<dbReference type="GO" id="GO:0006189">
    <property type="term" value="P:'de novo' IMP biosynthetic process"/>
    <property type="evidence" value="ECO:0007669"/>
    <property type="project" value="UniProtKB-UniRule"/>
</dbReference>
<dbReference type="Proteomes" id="UP000050956">
    <property type="component" value="Unassembled WGS sequence"/>
</dbReference>
<comment type="pathway">
    <text evidence="1 6">Purine metabolism; IMP biosynthesis via de novo pathway; N(2)-formyl-N(1)-(5-phospho-D-ribosyl)glycinamide from N(1)-(5-phospho-D-ribosyl)glycinamide (10-formyl THF route): step 1/1.</text>
</comment>
<feature type="binding site" evidence="6">
    <location>
        <begin position="13"/>
        <end position="15"/>
    </location>
    <ligand>
        <name>N(1)-(5-phospho-beta-D-ribosyl)glycinamide</name>
        <dbReference type="ChEBI" id="CHEBI:143788"/>
    </ligand>
</feature>
<evidence type="ECO:0000256" key="6">
    <source>
        <dbReference type="HAMAP-Rule" id="MF_01930"/>
    </source>
</evidence>
<dbReference type="UniPathway" id="UPA00074">
    <property type="reaction ID" value="UER00126"/>
</dbReference>
<keyword evidence="3 6" id="KW-0658">Purine biosynthesis</keyword>
<keyword evidence="9" id="KW-1185">Reference proteome</keyword>
<evidence type="ECO:0000256" key="1">
    <source>
        <dbReference type="ARBA" id="ARBA00005054"/>
    </source>
</evidence>
<evidence type="ECO:0000256" key="5">
    <source>
        <dbReference type="ARBA" id="ARBA00047664"/>
    </source>
</evidence>
<comment type="caution">
    <text evidence="8">The sequence shown here is derived from an EMBL/GenBank/DDBJ whole genome shotgun (WGS) entry which is preliminary data.</text>
</comment>
<dbReference type="CDD" id="cd08645">
    <property type="entry name" value="FMT_core_GART"/>
    <property type="match status" value="1"/>
</dbReference>
<dbReference type="RefSeq" id="WP_057636629.1">
    <property type="nucleotide sequence ID" value="NZ_LDJM01000006.1"/>
</dbReference>
<feature type="site" description="Raises pKa of active site His" evidence="6">
    <location>
        <position position="144"/>
    </location>
</feature>
<dbReference type="OrthoDB" id="9806170at2"/>
<feature type="binding site" evidence="6">
    <location>
        <begin position="89"/>
        <end position="92"/>
    </location>
    <ligand>
        <name>(6R)-10-formyltetrahydrofolate</name>
        <dbReference type="ChEBI" id="CHEBI:195366"/>
    </ligand>
</feature>